<accession>A0ABR2GUK5</accession>
<dbReference type="InterPro" id="IPR051575">
    <property type="entry name" value="Myb-like_DNA-bd"/>
</dbReference>
<dbReference type="PROSITE" id="PS50090">
    <property type="entry name" value="MYB_LIKE"/>
    <property type="match status" value="2"/>
</dbReference>
<dbReference type="SUPFAM" id="SSF46689">
    <property type="entry name" value="Homeodomain-like"/>
    <property type="match status" value="1"/>
</dbReference>
<evidence type="ECO:0000313" key="7">
    <source>
        <dbReference type="EMBL" id="KAK8837622.1"/>
    </source>
</evidence>
<dbReference type="Proteomes" id="UP001470230">
    <property type="component" value="Unassembled WGS sequence"/>
</dbReference>
<sequence>MSVLPIPFFQRNYSMPQTKQRRKFTPQEDEVLKRLIYEIGSFNWNKISELMPGRTAKQCRDRYCNYLSEPHSNCPWNPEEDEILLSLLKLLGPKWVEISHHIPGRLGNDVKNRWYKHLCKSYSYKKGQLTILNQNNEMMKEVLPIEQAPNSDPETLEKIQEKYKISALLW</sequence>
<dbReference type="Pfam" id="PF00249">
    <property type="entry name" value="Myb_DNA-binding"/>
    <property type="match status" value="2"/>
</dbReference>
<dbReference type="EMBL" id="JAPFFF010000058">
    <property type="protein sequence ID" value="KAK8837622.1"/>
    <property type="molecule type" value="Genomic_DNA"/>
</dbReference>
<evidence type="ECO:0000259" key="6">
    <source>
        <dbReference type="PROSITE" id="PS51294"/>
    </source>
</evidence>
<evidence type="ECO:0000256" key="2">
    <source>
        <dbReference type="ARBA" id="ARBA00023125"/>
    </source>
</evidence>
<keyword evidence="4" id="KW-0539">Nucleus</keyword>
<feature type="domain" description="Myb-like" evidence="5">
    <location>
        <begin position="75"/>
        <end position="118"/>
    </location>
</feature>
<dbReference type="SMART" id="SM00717">
    <property type="entry name" value="SANT"/>
    <property type="match status" value="2"/>
</dbReference>
<dbReference type="CDD" id="cd00167">
    <property type="entry name" value="SANT"/>
    <property type="match status" value="2"/>
</dbReference>
<dbReference type="Gene3D" id="1.10.10.60">
    <property type="entry name" value="Homeodomain-like"/>
    <property type="match status" value="2"/>
</dbReference>
<feature type="domain" description="Myb-like" evidence="5">
    <location>
        <begin position="16"/>
        <end position="67"/>
    </location>
</feature>
<dbReference type="PANTHER" id="PTHR46621:SF1">
    <property type="entry name" value="SNRNA-ACTIVATING PROTEIN COMPLEX SUBUNIT 4"/>
    <property type="match status" value="1"/>
</dbReference>
<feature type="domain" description="HTH myb-type" evidence="6">
    <location>
        <begin position="17"/>
        <end position="71"/>
    </location>
</feature>
<name>A0ABR2GUK5_9EUKA</name>
<comment type="caution">
    <text evidence="7">The sequence shown here is derived from an EMBL/GenBank/DDBJ whole genome shotgun (WGS) entry which is preliminary data.</text>
</comment>
<protein>
    <recommendedName>
        <fullName evidence="9">Myb-like DNA-binding domain containing protein</fullName>
    </recommendedName>
</protein>
<evidence type="ECO:0000256" key="3">
    <source>
        <dbReference type="ARBA" id="ARBA00023163"/>
    </source>
</evidence>
<evidence type="ECO:0008006" key="9">
    <source>
        <dbReference type="Google" id="ProtNLM"/>
    </source>
</evidence>
<proteinExistence type="predicted"/>
<dbReference type="InterPro" id="IPR017930">
    <property type="entry name" value="Myb_dom"/>
</dbReference>
<keyword evidence="3" id="KW-0804">Transcription</keyword>
<feature type="domain" description="HTH myb-type" evidence="6">
    <location>
        <begin position="74"/>
        <end position="122"/>
    </location>
</feature>
<evidence type="ECO:0000259" key="5">
    <source>
        <dbReference type="PROSITE" id="PS50090"/>
    </source>
</evidence>
<evidence type="ECO:0000256" key="4">
    <source>
        <dbReference type="ARBA" id="ARBA00023242"/>
    </source>
</evidence>
<organism evidence="7 8">
    <name type="scientific">Tritrichomonas musculus</name>
    <dbReference type="NCBI Taxonomy" id="1915356"/>
    <lineage>
        <taxon>Eukaryota</taxon>
        <taxon>Metamonada</taxon>
        <taxon>Parabasalia</taxon>
        <taxon>Tritrichomonadida</taxon>
        <taxon>Tritrichomonadidae</taxon>
        <taxon>Tritrichomonas</taxon>
    </lineage>
</organism>
<gene>
    <name evidence="7" type="ORF">M9Y10_036154</name>
</gene>
<dbReference type="PANTHER" id="PTHR46621">
    <property type="entry name" value="SNRNA-ACTIVATING PROTEIN COMPLEX SUBUNIT 4"/>
    <property type="match status" value="1"/>
</dbReference>
<evidence type="ECO:0000313" key="8">
    <source>
        <dbReference type="Proteomes" id="UP001470230"/>
    </source>
</evidence>
<keyword evidence="1" id="KW-0805">Transcription regulation</keyword>
<keyword evidence="2" id="KW-0238">DNA-binding</keyword>
<dbReference type="InterPro" id="IPR009057">
    <property type="entry name" value="Homeodomain-like_sf"/>
</dbReference>
<keyword evidence="8" id="KW-1185">Reference proteome</keyword>
<reference evidence="7 8" key="1">
    <citation type="submission" date="2024-04" db="EMBL/GenBank/DDBJ databases">
        <title>Tritrichomonas musculus Genome.</title>
        <authorList>
            <person name="Alves-Ferreira E."/>
            <person name="Grigg M."/>
            <person name="Lorenzi H."/>
            <person name="Galac M."/>
        </authorList>
    </citation>
    <scope>NUCLEOTIDE SEQUENCE [LARGE SCALE GENOMIC DNA]</scope>
    <source>
        <strain evidence="7 8">EAF2021</strain>
    </source>
</reference>
<dbReference type="InterPro" id="IPR001005">
    <property type="entry name" value="SANT/Myb"/>
</dbReference>
<evidence type="ECO:0000256" key="1">
    <source>
        <dbReference type="ARBA" id="ARBA00023015"/>
    </source>
</evidence>
<dbReference type="PROSITE" id="PS51294">
    <property type="entry name" value="HTH_MYB"/>
    <property type="match status" value="2"/>
</dbReference>